<keyword evidence="5" id="KW-0135">Cellulose biosynthesis</keyword>
<evidence type="ECO:0000313" key="9">
    <source>
        <dbReference type="EMBL" id="MCQ8895417.1"/>
    </source>
</evidence>
<dbReference type="RefSeq" id="WP_256763096.1">
    <property type="nucleotide sequence ID" value="NZ_JANIGO010000001.1"/>
</dbReference>
<reference evidence="9 10" key="1">
    <citation type="submission" date="2022-07" db="EMBL/GenBank/DDBJ databases">
        <authorList>
            <person name="Xamxidin M."/>
            <person name="Wu M."/>
        </authorList>
    </citation>
    <scope>NUCLEOTIDE SEQUENCE [LARGE SCALE GENOMIC DNA]</scope>
    <source>
        <strain evidence="9 10">NBRC 111650</strain>
    </source>
</reference>
<dbReference type="SMART" id="SM00028">
    <property type="entry name" value="TPR"/>
    <property type="match status" value="2"/>
</dbReference>
<dbReference type="Proteomes" id="UP001204142">
    <property type="component" value="Unassembled WGS sequence"/>
</dbReference>
<evidence type="ECO:0000313" key="10">
    <source>
        <dbReference type="Proteomes" id="UP001204142"/>
    </source>
</evidence>
<gene>
    <name evidence="9" type="ORF">NQT62_03060</name>
</gene>
<dbReference type="Pfam" id="PF05420">
    <property type="entry name" value="BCSC_C"/>
    <property type="match status" value="1"/>
</dbReference>
<dbReference type="PROSITE" id="PS50005">
    <property type="entry name" value="TPR"/>
    <property type="match status" value="1"/>
</dbReference>
<dbReference type="EMBL" id="JANIGO010000001">
    <property type="protein sequence ID" value="MCQ8895417.1"/>
    <property type="molecule type" value="Genomic_DNA"/>
</dbReference>
<keyword evidence="4 6" id="KW-0802">TPR repeat</keyword>
<evidence type="ECO:0000256" key="7">
    <source>
        <dbReference type="SAM" id="SignalP"/>
    </source>
</evidence>
<dbReference type="InterPro" id="IPR011990">
    <property type="entry name" value="TPR-like_helical_dom_sf"/>
</dbReference>
<proteinExistence type="predicted"/>
<dbReference type="Gene3D" id="1.25.40.10">
    <property type="entry name" value="Tetratricopeptide repeat domain"/>
    <property type="match status" value="2"/>
</dbReference>
<sequence length="799" mass="86429">MQLTPTRKKPVLIAVHCLLTAMAWSPSAQAAPATAAVEPSNLQVLEDKGQYWLARNRYDLASQMFNKMLLVDPDNAAALRWQGLVELRKGEVQAAGIWAKRLQGLVGANHPLALELNQAIELAGNKRQAFAELKYLANSERVPADLPTRLQGLLDKPPVGEAALQIYGQMARTPEGRALARQRLNSLSLQFPNDQRYRAALAELGGGGAAVAANPAATPSSRATAKPGALPVNKANGGDAPGELAAGNTVVAPVNTLGNFEQGQQLSDQAQQARQQGDLASAMALLKKAISLNPDYAWFRFELAGLQNDLETREGRIAAQQTMQDGLAIKADPDMRFASALIAARQNRNTDALTLLEPIAPADRTDGMNALVQRIQLGEFRAQMASLEDAGRYNDLATLLSQPNPWRAEPTVFAKQEELQERLRPRVRMGYEDSAIDGSPGVSGIRSTEVPIQVDLPLDFEKRLFVRLDQLQAKAGQVDVPNATNFAQLGTTVANDPAIQSRFLTQNYRGQVLGVGLQTDTWRVDLGSTAGDLPVNSWVGGLQWKTPVGDNGSLRLDIARRMVGGSVLSSTGAIDPLTGQRWGAARRNGVSAVYYTPLSPTVDFVGIGKANLITGEHMPDNTELNLQGILSKAVYQNQGQKVEVGASLYLWSFQKNLRFYTYGQGGYYSPQAFGSFTIPVTWTGRRNHWSWRLQASIGASESKEDATDLYPLDPQLAAAAAARGNATRDAGGPGGGTSTGLRAQIEHRLMRNLVVGALLEIDRSEGYNPDRAQVYLKYSFGGLFDLSVPPEGITPYSRF</sequence>
<comment type="caution">
    <text evidence="9">The sequence shown here is derived from an EMBL/GenBank/DDBJ whole genome shotgun (WGS) entry which is preliminary data.</text>
</comment>
<keyword evidence="2 7" id="KW-0732">Signal</keyword>
<evidence type="ECO:0000256" key="6">
    <source>
        <dbReference type="PROSITE-ProRule" id="PRU00339"/>
    </source>
</evidence>
<comment type="pathway">
    <text evidence="1">Glycan metabolism; bacterial cellulose biosynthesis.</text>
</comment>
<organism evidence="9 10">
    <name type="scientific">Limnobacter humi</name>
    <dbReference type="NCBI Taxonomy" id="1778671"/>
    <lineage>
        <taxon>Bacteria</taxon>
        <taxon>Pseudomonadati</taxon>
        <taxon>Pseudomonadota</taxon>
        <taxon>Betaproteobacteria</taxon>
        <taxon>Burkholderiales</taxon>
        <taxon>Burkholderiaceae</taxon>
        <taxon>Limnobacter</taxon>
    </lineage>
</organism>
<feature type="chain" id="PRO_5046467503" evidence="7">
    <location>
        <begin position="31"/>
        <end position="799"/>
    </location>
</feature>
<keyword evidence="3" id="KW-0677">Repeat</keyword>
<keyword evidence="10" id="KW-1185">Reference proteome</keyword>
<dbReference type="InterPro" id="IPR008410">
    <property type="entry name" value="BCSC_C"/>
</dbReference>
<evidence type="ECO:0000259" key="8">
    <source>
        <dbReference type="Pfam" id="PF05420"/>
    </source>
</evidence>
<evidence type="ECO:0000256" key="5">
    <source>
        <dbReference type="ARBA" id="ARBA00022916"/>
    </source>
</evidence>
<evidence type="ECO:0000256" key="4">
    <source>
        <dbReference type="ARBA" id="ARBA00022803"/>
    </source>
</evidence>
<dbReference type="SUPFAM" id="SSF48452">
    <property type="entry name" value="TPR-like"/>
    <property type="match status" value="2"/>
</dbReference>
<name>A0ABT1WF84_9BURK</name>
<protein>
    <submittedName>
        <fullName evidence="9">Cellulose synthase subunit BcsC-related outer membrane protein</fullName>
    </submittedName>
</protein>
<evidence type="ECO:0000256" key="1">
    <source>
        <dbReference type="ARBA" id="ARBA00005186"/>
    </source>
</evidence>
<feature type="repeat" description="TPR" evidence="6">
    <location>
        <begin position="42"/>
        <end position="75"/>
    </location>
</feature>
<accession>A0ABT1WF84</accession>
<feature type="signal peptide" evidence="7">
    <location>
        <begin position="1"/>
        <end position="30"/>
    </location>
</feature>
<dbReference type="InterPro" id="IPR019734">
    <property type="entry name" value="TPR_rpt"/>
</dbReference>
<evidence type="ECO:0000256" key="2">
    <source>
        <dbReference type="ARBA" id="ARBA00022729"/>
    </source>
</evidence>
<evidence type="ECO:0000256" key="3">
    <source>
        <dbReference type="ARBA" id="ARBA00022737"/>
    </source>
</evidence>
<feature type="domain" description="Cellulose synthase operon C C-terminal" evidence="8">
    <location>
        <begin position="446"/>
        <end position="780"/>
    </location>
</feature>